<proteinExistence type="predicted"/>
<name>A0A8S1CHE0_9INSE</name>
<dbReference type="Proteomes" id="UP000494165">
    <property type="component" value="Unassembled WGS sequence"/>
</dbReference>
<keyword evidence="2" id="KW-1185">Reference proteome</keyword>
<comment type="caution">
    <text evidence="1">The sequence shown here is derived from an EMBL/GenBank/DDBJ whole genome shotgun (WGS) entry which is preliminary data.</text>
</comment>
<reference evidence="1 2" key="1">
    <citation type="submission" date="2020-04" db="EMBL/GenBank/DDBJ databases">
        <authorList>
            <person name="Alioto T."/>
            <person name="Alioto T."/>
            <person name="Gomez Garrido J."/>
        </authorList>
    </citation>
    <scope>NUCLEOTIDE SEQUENCE [LARGE SCALE GENOMIC DNA]</scope>
</reference>
<accession>A0A8S1CHE0</accession>
<gene>
    <name evidence="1" type="ORF">CLODIP_2_CD11779</name>
</gene>
<organism evidence="1 2">
    <name type="scientific">Cloeon dipterum</name>
    <dbReference type="NCBI Taxonomy" id="197152"/>
    <lineage>
        <taxon>Eukaryota</taxon>
        <taxon>Metazoa</taxon>
        <taxon>Ecdysozoa</taxon>
        <taxon>Arthropoda</taxon>
        <taxon>Hexapoda</taxon>
        <taxon>Insecta</taxon>
        <taxon>Pterygota</taxon>
        <taxon>Palaeoptera</taxon>
        <taxon>Ephemeroptera</taxon>
        <taxon>Pisciforma</taxon>
        <taxon>Baetidae</taxon>
        <taxon>Cloeon</taxon>
    </lineage>
</organism>
<sequence>MPPRSSLQYLAISTIVNNIGCYRDLIRKNIAPPMRKLLFEKVKDRKRKIGEEQIWAALPYLDQHRTTENFYTRDFASIFRLKGKTGGEISEARVSMEEFLQYLVEFVPNCDTSTLMTQGHTKKEKKQVKYG</sequence>
<dbReference type="AlphaFoldDB" id="A0A8S1CHE0"/>
<dbReference type="EMBL" id="CADEPI010000033">
    <property type="protein sequence ID" value="CAB3367846.1"/>
    <property type="molecule type" value="Genomic_DNA"/>
</dbReference>
<protein>
    <submittedName>
        <fullName evidence="1">Uncharacterized protein</fullName>
    </submittedName>
</protein>
<evidence type="ECO:0000313" key="1">
    <source>
        <dbReference type="EMBL" id="CAB3367846.1"/>
    </source>
</evidence>
<evidence type="ECO:0000313" key="2">
    <source>
        <dbReference type="Proteomes" id="UP000494165"/>
    </source>
</evidence>